<organism evidence="1 2">
    <name type="scientific">Anaplasma phagocytophilum str. ApNP</name>
    <dbReference type="NCBI Taxonomy" id="1359153"/>
    <lineage>
        <taxon>Bacteria</taxon>
        <taxon>Pseudomonadati</taxon>
        <taxon>Pseudomonadota</taxon>
        <taxon>Alphaproteobacteria</taxon>
        <taxon>Rickettsiales</taxon>
        <taxon>Anaplasmataceae</taxon>
        <taxon>Anaplasma</taxon>
        <taxon>phagocytophilum group</taxon>
    </lineage>
</organism>
<sequence>MFSNQDSIAVIYCIVLYAHPYNISRDCKTAGTCDTLNTILILATD</sequence>
<protein>
    <submittedName>
        <fullName evidence="1">Uncharacterized protein</fullName>
    </submittedName>
</protein>
<reference evidence="1 2" key="1">
    <citation type="submission" date="2015-01" db="EMBL/GenBank/DDBJ databases">
        <title>Genome Sequencing of Rickettsiales.</title>
        <authorList>
            <person name="Daugherty S.C."/>
            <person name="Su Q."/>
            <person name="Abolude K."/>
            <person name="Beier-Sexton M."/>
            <person name="Carlyon J.A."/>
            <person name="Carter R."/>
            <person name="Day N.P."/>
            <person name="Dumler S.J."/>
            <person name="Dyachenko V."/>
            <person name="Godinez A."/>
            <person name="Kurtti T.J."/>
            <person name="Lichay M."/>
            <person name="Mullins K.E."/>
            <person name="Ott S."/>
            <person name="Pappas-Brown V."/>
            <person name="Paris D.H."/>
            <person name="Patel P."/>
            <person name="Richards A.L."/>
            <person name="Sadzewicz L."/>
            <person name="Sears K."/>
            <person name="Seidman D."/>
            <person name="Sengamalay N."/>
            <person name="Stenos J."/>
            <person name="Tallon L.J."/>
            <person name="Vincent G."/>
            <person name="Fraser C.M."/>
            <person name="Munderloh U."/>
            <person name="Dunning-Hotopp J.C."/>
        </authorList>
    </citation>
    <scope>NUCLEOTIDE SEQUENCE [LARGE SCALE GENOMIC DNA]</scope>
    <source>
        <strain evidence="1 2">ApNP</strain>
    </source>
</reference>
<comment type="caution">
    <text evidence="1">The sequence shown here is derived from an EMBL/GenBank/DDBJ whole genome shotgun (WGS) entry which is preliminary data.</text>
</comment>
<dbReference type="EMBL" id="LANW01000001">
    <property type="protein sequence ID" value="KJV67626.1"/>
    <property type="molecule type" value="Genomic_DNA"/>
</dbReference>
<evidence type="ECO:0000313" key="1">
    <source>
        <dbReference type="EMBL" id="KJV67626.1"/>
    </source>
</evidence>
<dbReference type="Proteomes" id="UP000033385">
    <property type="component" value="Unassembled WGS sequence"/>
</dbReference>
<proteinExistence type="predicted"/>
<accession>A0A0F3NIP0</accession>
<name>A0A0F3NIP0_ANAPH</name>
<gene>
    <name evidence="1" type="ORF">APHNP_0860</name>
</gene>
<evidence type="ECO:0000313" key="2">
    <source>
        <dbReference type="Proteomes" id="UP000033385"/>
    </source>
</evidence>
<dbReference type="PATRIC" id="fig|1359153.3.peg.888"/>
<dbReference type="AlphaFoldDB" id="A0A0F3NIP0"/>